<dbReference type="EMBL" id="JAALAA010000013">
    <property type="protein sequence ID" value="NGN94289.1"/>
    <property type="molecule type" value="Genomic_DNA"/>
</dbReference>
<proteinExistence type="predicted"/>
<dbReference type="RefSeq" id="WP_165112004.1">
    <property type="nucleotide sequence ID" value="NZ_JAALAA010000013.1"/>
</dbReference>
<organism evidence="2 3">
    <name type="scientific">Nocardioides turkmenicus</name>
    <dbReference type="NCBI Taxonomy" id="2711220"/>
    <lineage>
        <taxon>Bacteria</taxon>
        <taxon>Bacillati</taxon>
        <taxon>Actinomycetota</taxon>
        <taxon>Actinomycetes</taxon>
        <taxon>Propionibacteriales</taxon>
        <taxon>Nocardioidaceae</taxon>
        <taxon>Nocardioides</taxon>
    </lineage>
</organism>
<gene>
    <name evidence="2" type="ORF">G5C66_16275</name>
</gene>
<keyword evidence="3" id="KW-1185">Reference proteome</keyword>
<name>A0A6M1R9X7_9ACTN</name>
<evidence type="ECO:0000256" key="1">
    <source>
        <dbReference type="SAM" id="Phobius"/>
    </source>
</evidence>
<protein>
    <submittedName>
        <fullName evidence="2">Uncharacterized protein</fullName>
    </submittedName>
</protein>
<evidence type="ECO:0000313" key="2">
    <source>
        <dbReference type="EMBL" id="NGN94289.1"/>
    </source>
</evidence>
<keyword evidence="1" id="KW-1133">Transmembrane helix</keyword>
<accession>A0A6M1R9X7</accession>
<feature type="transmembrane region" description="Helical" evidence="1">
    <location>
        <begin position="18"/>
        <end position="37"/>
    </location>
</feature>
<feature type="transmembrane region" description="Helical" evidence="1">
    <location>
        <begin position="124"/>
        <end position="152"/>
    </location>
</feature>
<feature type="transmembrane region" description="Helical" evidence="1">
    <location>
        <begin position="173"/>
        <end position="196"/>
    </location>
</feature>
<feature type="transmembrane region" description="Helical" evidence="1">
    <location>
        <begin position="81"/>
        <end position="104"/>
    </location>
</feature>
<reference evidence="2 3" key="1">
    <citation type="submission" date="2020-02" db="EMBL/GenBank/DDBJ databases">
        <title>Whole-genome analyses of novel actinobacteria.</title>
        <authorList>
            <person name="Sahin N."/>
        </authorList>
    </citation>
    <scope>NUCLEOTIDE SEQUENCE [LARGE SCALE GENOMIC DNA]</scope>
    <source>
        <strain evidence="2 3">KC13</strain>
    </source>
</reference>
<comment type="caution">
    <text evidence="2">The sequence shown here is derived from an EMBL/GenBank/DDBJ whole genome shotgun (WGS) entry which is preliminary data.</text>
</comment>
<sequence>MVPIETGRAYSIWYERGLGWFGALVSELLTSVSFLWGTMVRYEHTDPPVSAWPTVVFALVLVAVVYTILRNGPEAPGGVAGRVLAGALIAGGLTNLFGIVLHAARMLEYADSFASFVPVWSDDGVWLGIIIGAVGGFVAYTVALLIHLASTLREGADSAEGRRRPASAVGRTGARWVATCAVMPLLLVVLVGGLVWDYGPDADVDAFSEPRDRWVRLVWFLHARLGAPADPTSLSGTFDTSVWLPRALTSAAFLMLLWVCVLLLVARWRGGGKPNVVGVVLQVWGLVAVVAIVVGLLEGVVLPPPYDGMFAYHIALGNVTDAVRFATCFGWLAGVAVALARRPSDGPAVEAEPDDVVLEGSVD</sequence>
<feature type="transmembrane region" description="Helical" evidence="1">
    <location>
        <begin position="243"/>
        <end position="265"/>
    </location>
</feature>
<feature type="transmembrane region" description="Helical" evidence="1">
    <location>
        <begin position="49"/>
        <end position="69"/>
    </location>
</feature>
<feature type="transmembrane region" description="Helical" evidence="1">
    <location>
        <begin position="277"/>
        <end position="302"/>
    </location>
</feature>
<dbReference type="Proteomes" id="UP000483261">
    <property type="component" value="Unassembled WGS sequence"/>
</dbReference>
<keyword evidence="1" id="KW-0472">Membrane</keyword>
<evidence type="ECO:0000313" key="3">
    <source>
        <dbReference type="Proteomes" id="UP000483261"/>
    </source>
</evidence>
<dbReference type="AlphaFoldDB" id="A0A6M1R9X7"/>
<keyword evidence="1" id="KW-0812">Transmembrane</keyword>